<dbReference type="EMBL" id="SBJO01000547">
    <property type="protein sequence ID" value="KAF9760666.1"/>
    <property type="molecule type" value="Genomic_DNA"/>
</dbReference>
<proteinExistence type="predicted"/>
<dbReference type="AlphaFoldDB" id="A0A9P6GY53"/>
<protein>
    <submittedName>
        <fullName evidence="1">Uncharacterized protein</fullName>
    </submittedName>
</protein>
<keyword evidence="2" id="KW-1185">Reference proteome</keyword>
<reference evidence="1 2" key="1">
    <citation type="journal article" date="2020" name="Genome Biol. Evol.">
        <title>Comparative genomics of strictly vertically transmitted, feminizing microsporidia endosymbionts of amphipod crustaceans.</title>
        <authorList>
            <person name="Cormier A."/>
            <person name="Chebbi M.A."/>
            <person name="Giraud I."/>
            <person name="Wattier R."/>
            <person name="Teixeira M."/>
            <person name="Gilbert C."/>
            <person name="Rigaud T."/>
            <person name="Cordaux R."/>
        </authorList>
    </citation>
    <scope>NUCLEOTIDE SEQUENCE [LARGE SCALE GENOMIC DNA]</scope>
    <source>
        <strain evidence="1 2">Ou3-Ou53</strain>
    </source>
</reference>
<gene>
    <name evidence="1" type="ORF">NGRA_3061</name>
</gene>
<evidence type="ECO:0000313" key="1">
    <source>
        <dbReference type="EMBL" id="KAF9760666.1"/>
    </source>
</evidence>
<dbReference type="Proteomes" id="UP000740883">
    <property type="component" value="Unassembled WGS sequence"/>
</dbReference>
<organism evidence="1 2">
    <name type="scientific">Nosema granulosis</name>
    <dbReference type="NCBI Taxonomy" id="83296"/>
    <lineage>
        <taxon>Eukaryota</taxon>
        <taxon>Fungi</taxon>
        <taxon>Fungi incertae sedis</taxon>
        <taxon>Microsporidia</taxon>
        <taxon>Nosematidae</taxon>
        <taxon>Nosema</taxon>
    </lineage>
</organism>
<name>A0A9P6GY53_9MICR</name>
<comment type="caution">
    <text evidence="1">The sequence shown here is derived from an EMBL/GenBank/DDBJ whole genome shotgun (WGS) entry which is preliminary data.</text>
</comment>
<sequence length="147" mass="17357">MQKIKKLTEFGKHSWVKYVPQATLAVNLYYNRAIGTSPFVFSRGRPSELDIDKELLQPRIKVSLKDSKVRRNAISYKYKKEIIKGKILNRKSFRPGDKVLIFRQSQNKLDADWFPVYTVIEKLSDDAYSVRRNKKLIRVNKCHLRLE</sequence>
<evidence type="ECO:0000313" key="2">
    <source>
        <dbReference type="Proteomes" id="UP000740883"/>
    </source>
</evidence>
<accession>A0A9P6GY53</accession>